<accession>A0A8J5N9T8</accession>
<evidence type="ECO:0000259" key="1">
    <source>
        <dbReference type="Pfam" id="PF10551"/>
    </source>
</evidence>
<dbReference type="AlphaFoldDB" id="A0A8J5N9T8"/>
<dbReference type="EMBL" id="JAHLQT010004715">
    <property type="protein sequence ID" value="KAG7175702.1"/>
    <property type="molecule type" value="Genomic_DNA"/>
</dbReference>
<dbReference type="Pfam" id="PF10551">
    <property type="entry name" value="MULE"/>
    <property type="match status" value="1"/>
</dbReference>
<comment type="caution">
    <text evidence="2">The sequence shown here is derived from an EMBL/GenBank/DDBJ whole genome shotgun (WGS) entry which is preliminary data.</text>
</comment>
<keyword evidence="3" id="KW-1185">Reference proteome</keyword>
<gene>
    <name evidence="2" type="ORF">Hamer_G025939</name>
</gene>
<proteinExistence type="predicted"/>
<name>A0A8J5N9T8_HOMAM</name>
<dbReference type="Gene3D" id="2.20.25.240">
    <property type="match status" value="1"/>
</dbReference>
<reference evidence="2" key="1">
    <citation type="journal article" date="2021" name="Sci. Adv.">
        <title>The American lobster genome reveals insights on longevity, neural, and immune adaptations.</title>
        <authorList>
            <person name="Polinski J.M."/>
            <person name="Zimin A.V."/>
            <person name="Clark K.F."/>
            <person name="Kohn A.B."/>
            <person name="Sadowski N."/>
            <person name="Timp W."/>
            <person name="Ptitsyn A."/>
            <person name="Khanna P."/>
            <person name="Romanova D.Y."/>
            <person name="Williams P."/>
            <person name="Greenwood S.J."/>
            <person name="Moroz L.L."/>
            <person name="Walt D.R."/>
            <person name="Bodnar A.G."/>
        </authorList>
    </citation>
    <scope>NUCLEOTIDE SEQUENCE</scope>
    <source>
        <strain evidence="2">GMGI-L3</strain>
    </source>
</reference>
<protein>
    <submittedName>
        <fullName evidence="2">Putative Inosine-5'-monophosphate dehydrogenase 1b-like 11</fullName>
    </submittedName>
</protein>
<feature type="domain" description="MULE transposase" evidence="1">
    <location>
        <begin position="167"/>
        <end position="264"/>
    </location>
</feature>
<dbReference type="PANTHER" id="PTHR47160:SF10">
    <property type="entry name" value="MULE TRANSPOSASE DOMAIN-CONTAINING PROTEIN"/>
    <property type="match status" value="1"/>
</dbReference>
<sequence>MYTKKTKTKNTIRWECANRASLSCKGAISTDHDISVPLSVKEHSHDPDAVRVAVIKLRHQIKDDSRTKKAKTTQIFADAMLEVTDEVRARGGKPDTIRRDIRRVRRGCRPKEPSSLAELHLDEEWTETGGNNPRPFLIHDSGADTNDRVILFATEASLRLLSRRSQWHMDGTFAMSPKIFKQVYVIRVLLGETSVSCVYALLPGKTQSIYEELLQAVITQCEHLGCYPDPSTIITDFEQATIKAVSSVFGEHTTVQGCFYHLTQSTWRKIQDLGLVPLYKSNENVKKFCGMLDGLALLPLDDVIAGMEYLKENTPDGLKELVDYFDATYVSGTFRRVQAPPANPYTPLPPVRLRHRPPVFPPAVWNVFESTITRGDRTNNICEGWNNSFRSLIGHQHPSIWTVIEAFRNDQALAATTMLQDQIGERPQKRVRRAQKTFEERLIYMTGILSTFGIRGWDFVHWDFVL</sequence>
<organism evidence="2 3">
    <name type="scientific">Homarus americanus</name>
    <name type="common">American lobster</name>
    <dbReference type="NCBI Taxonomy" id="6706"/>
    <lineage>
        <taxon>Eukaryota</taxon>
        <taxon>Metazoa</taxon>
        <taxon>Ecdysozoa</taxon>
        <taxon>Arthropoda</taxon>
        <taxon>Crustacea</taxon>
        <taxon>Multicrustacea</taxon>
        <taxon>Malacostraca</taxon>
        <taxon>Eumalacostraca</taxon>
        <taxon>Eucarida</taxon>
        <taxon>Decapoda</taxon>
        <taxon>Pleocyemata</taxon>
        <taxon>Astacidea</taxon>
        <taxon>Nephropoidea</taxon>
        <taxon>Nephropidae</taxon>
        <taxon>Homarus</taxon>
    </lineage>
</organism>
<evidence type="ECO:0000313" key="3">
    <source>
        <dbReference type="Proteomes" id="UP000747542"/>
    </source>
</evidence>
<dbReference type="InterPro" id="IPR018289">
    <property type="entry name" value="MULE_transposase_dom"/>
</dbReference>
<dbReference type="Proteomes" id="UP000747542">
    <property type="component" value="Unassembled WGS sequence"/>
</dbReference>
<evidence type="ECO:0000313" key="2">
    <source>
        <dbReference type="EMBL" id="KAG7175702.1"/>
    </source>
</evidence>
<dbReference type="PANTHER" id="PTHR47160">
    <property type="entry name" value="PUTATIVE-RELATED"/>
    <property type="match status" value="1"/>
</dbReference>